<feature type="region of interest" description="Disordered" evidence="3">
    <location>
        <begin position="344"/>
        <end position="412"/>
    </location>
</feature>
<dbReference type="GO" id="GO:0005681">
    <property type="term" value="C:spliceosomal complex"/>
    <property type="evidence" value="ECO:0007669"/>
    <property type="project" value="TreeGrafter"/>
</dbReference>
<evidence type="ECO:0000313" key="6">
    <source>
        <dbReference type="EMBL" id="KAK9864991.1"/>
    </source>
</evidence>
<dbReference type="PANTHER" id="PTHR21737:SF4">
    <property type="entry name" value="SPLICING FACTOR CACTIN"/>
    <property type="match status" value="1"/>
</dbReference>
<dbReference type="Pfam" id="PF10312">
    <property type="entry name" value="Cactin_mid"/>
    <property type="match status" value="1"/>
</dbReference>
<evidence type="ECO:0000256" key="3">
    <source>
        <dbReference type="SAM" id="MobiDB-lite"/>
    </source>
</evidence>
<reference evidence="6 7" key="1">
    <citation type="journal article" date="2024" name="Nat. Commun.">
        <title>Phylogenomics reveals the evolutionary origins of lichenization in chlorophyte algae.</title>
        <authorList>
            <person name="Puginier C."/>
            <person name="Libourel C."/>
            <person name="Otte J."/>
            <person name="Skaloud P."/>
            <person name="Haon M."/>
            <person name="Grisel S."/>
            <person name="Petersen M."/>
            <person name="Berrin J.G."/>
            <person name="Delaux P.M."/>
            <person name="Dal Grande F."/>
            <person name="Keller J."/>
        </authorList>
    </citation>
    <scope>NUCLEOTIDE SEQUENCE [LARGE SCALE GENOMIC DNA]</scope>
    <source>
        <strain evidence="6 7">SAG 2523</strain>
    </source>
</reference>
<feature type="domain" description="Splicing factor Cactin C-terminal" evidence="4">
    <location>
        <begin position="547"/>
        <end position="674"/>
    </location>
</feature>
<name>A0AAW1T916_9CHLO</name>
<protein>
    <recommendedName>
        <fullName evidence="2">Splicing factor Cactin</fullName>
    </recommendedName>
</protein>
<proteinExistence type="inferred from homology"/>
<accession>A0AAW1T916</accession>
<feature type="compositionally biased region" description="Polar residues" evidence="3">
    <location>
        <begin position="395"/>
        <end position="412"/>
    </location>
</feature>
<evidence type="ECO:0000259" key="5">
    <source>
        <dbReference type="Pfam" id="PF10312"/>
    </source>
</evidence>
<sequence>MGKEHKHSKEKKRKREKDEEEERKQRRHNEKLAKKIERHLKKHGTTGHGYSNEENPFGDSNLGDNFVWGKKIEKQLQEGADVRDLTAKAERQRQIEREAEIEKVKRRREEREVERARQEEELSMLQRERAAMEAQQLEHKEEHFHLEQARERSERRLREGRPKPIDLVAHNLATDADADIEVPEPYEVFEGLTLVDVRELHEDIKLFQELDSKDEEHAEFWKAMMVVCNAELELVERQDEIDRARMRGERPASVLMAGEIGVHASIDTEIHAMLAGKRHAELQELEASIESQLRTGDAGDPEYWGAVLKRLHVHKAKARLREIHATMLRQHVEQMMAGENVSKAMGWDGDADEDASVPEAAAQEPAAMDEGPGDPADPPEADEADLDEPLDPQQDESNMGQYSPEPLSSSQIYGQDVVSEQEDRRMLDLLRAQVRLRETSKFGRAAAEAAAARRGLSETDRAYQQMISDPSQAHGNVHPMLRYIADAAPQKGEKAMRSGEQGAAAEEAPGQEAAFKAASARLMGDAATAGDAPFGGEVQVDSQVYWWHDKYRPRKPKYFNRVHTGYEWNKYNQTHYDHDNPPPKVVQGYKFNIFYPDLINKSQSPTFDLEKDPQADEHGSTCLLRLHAGPPYEDIAFRVVNKEWEYSHKKGYKCTFERGILHLYFNFKRQRYRR</sequence>
<dbReference type="Proteomes" id="UP001485043">
    <property type="component" value="Unassembled WGS sequence"/>
</dbReference>
<comment type="similarity">
    <text evidence="1">Belongs to the CACTIN family.</text>
</comment>
<evidence type="ECO:0000256" key="1">
    <source>
        <dbReference type="ARBA" id="ARBA00006895"/>
    </source>
</evidence>
<dbReference type="Pfam" id="PF09732">
    <property type="entry name" value="CactinC_cactus"/>
    <property type="match status" value="1"/>
</dbReference>
<feature type="domain" description="Splicing factor cactin central" evidence="5">
    <location>
        <begin position="127"/>
        <end position="324"/>
    </location>
</feature>
<gene>
    <name evidence="6" type="ORF">WJX84_002527</name>
</gene>
<dbReference type="InterPro" id="IPR019134">
    <property type="entry name" value="Cactin_C"/>
</dbReference>
<dbReference type="PANTHER" id="PTHR21737">
    <property type="entry name" value="POLYGLUTAMINE BINDING PROTEIN 1/MARVEL MEMBRANE-ASSOCIATING DOMAIN CONTAINING 3"/>
    <property type="match status" value="1"/>
</dbReference>
<dbReference type="AlphaFoldDB" id="A0AAW1T916"/>
<keyword evidence="7" id="KW-1185">Reference proteome</keyword>
<feature type="compositionally biased region" description="Basic residues" evidence="3">
    <location>
        <begin position="36"/>
        <end position="45"/>
    </location>
</feature>
<comment type="caution">
    <text evidence="6">The sequence shown here is derived from an EMBL/GenBank/DDBJ whole genome shotgun (WGS) entry which is preliminary data.</text>
</comment>
<feature type="compositionally biased region" description="Low complexity" evidence="3">
    <location>
        <begin position="365"/>
        <end position="374"/>
    </location>
</feature>
<feature type="region of interest" description="Disordered" evidence="3">
    <location>
        <begin position="490"/>
        <end position="512"/>
    </location>
</feature>
<feature type="region of interest" description="Disordered" evidence="3">
    <location>
        <begin position="86"/>
        <end position="157"/>
    </location>
</feature>
<dbReference type="GO" id="GO:0045292">
    <property type="term" value="P:mRNA cis splicing, via spliceosome"/>
    <property type="evidence" value="ECO:0007669"/>
    <property type="project" value="TreeGrafter"/>
</dbReference>
<dbReference type="EMBL" id="JALJOV010000295">
    <property type="protein sequence ID" value="KAK9864991.1"/>
    <property type="molecule type" value="Genomic_DNA"/>
</dbReference>
<evidence type="ECO:0000256" key="2">
    <source>
        <dbReference type="ARBA" id="ARBA00034534"/>
    </source>
</evidence>
<feature type="compositionally biased region" description="Acidic residues" evidence="3">
    <location>
        <begin position="377"/>
        <end position="394"/>
    </location>
</feature>
<dbReference type="InterPro" id="IPR018816">
    <property type="entry name" value="Cactin_central"/>
</dbReference>
<feature type="compositionally biased region" description="Low complexity" evidence="3">
    <location>
        <begin position="499"/>
        <end position="512"/>
    </location>
</feature>
<dbReference type="GO" id="GO:0005737">
    <property type="term" value="C:cytoplasm"/>
    <property type="evidence" value="ECO:0007669"/>
    <property type="project" value="TreeGrafter"/>
</dbReference>
<dbReference type="SMART" id="SM01050">
    <property type="entry name" value="CactinC_cactus"/>
    <property type="match status" value="1"/>
</dbReference>
<feature type="region of interest" description="Disordered" evidence="3">
    <location>
        <begin position="1"/>
        <end position="61"/>
    </location>
</feature>
<evidence type="ECO:0000313" key="7">
    <source>
        <dbReference type="Proteomes" id="UP001485043"/>
    </source>
</evidence>
<evidence type="ECO:0000259" key="4">
    <source>
        <dbReference type="Pfam" id="PF09732"/>
    </source>
</evidence>
<organism evidence="6 7">
    <name type="scientific">Apatococcus fuscideae</name>
    <dbReference type="NCBI Taxonomy" id="2026836"/>
    <lineage>
        <taxon>Eukaryota</taxon>
        <taxon>Viridiplantae</taxon>
        <taxon>Chlorophyta</taxon>
        <taxon>core chlorophytes</taxon>
        <taxon>Trebouxiophyceae</taxon>
        <taxon>Chlorellales</taxon>
        <taxon>Chlorellaceae</taxon>
        <taxon>Apatococcus</taxon>
    </lineage>
</organism>
<feature type="compositionally biased region" description="Basic residues" evidence="3">
    <location>
        <begin position="1"/>
        <end position="15"/>
    </location>
</feature>